<keyword evidence="4" id="KW-1185">Reference proteome</keyword>
<feature type="compositionally biased region" description="Polar residues" evidence="1">
    <location>
        <begin position="147"/>
        <end position="160"/>
    </location>
</feature>
<keyword evidence="2" id="KW-1133">Transmembrane helix</keyword>
<evidence type="ECO:0000256" key="1">
    <source>
        <dbReference type="SAM" id="MobiDB-lite"/>
    </source>
</evidence>
<protein>
    <submittedName>
        <fullName evidence="3">Uncharacterized protein</fullName>
    </submittedName>
</protein>
<proteinExistence type="predicted"/>
<dbReference type="STRING" id="54.SAMN02745121_08212"/>
<evidence type="ECO:0000256" key="2">
    <source>
        <dbReference type="SAM" id="Phobius"/>
    </source>
</evidence>
<dbReference type="RefSeq" id="WP_143141383.1">
    <property type="nucleotide sequence ID" value="NZ_FOMX01000048.1"/>
</dbReference>
<keyword evidence="2" id="KW-0472">Membrane</keyword>
<name>A0A1I2HYE1_9BACT</name>
<evidence type="ECO:0000313" key="3">
    <source>
        <dbReference type="EMBL" id="SFF33371.1"/>
    </source>
</evidence>
<feature type="region of interest" description="Disordered" evidence="1">
    <location>
        <begin position="140"/>
        <end position="170"/>
    </location>
</feature>
<accession>A0A1I2HYE1</accession>
<gene>
    <name evidence="3" type="ORF">SAMN02745121_08212</name>
</gene>
<feature type="transmembrane region" description="Helical" evidence="2">
    <location>
        <begin position="180"/>
        <end position="198"/>
    </location>
</feature>
<keyword evidence="2" id="KW-0812">Transmembrane</keyword>
<organism evidence="3 4">
    <name type="scientific">Nannocystis exedens</name>
    <dbReference type="NCBI Taxonomy" id="54"/>
    <lineage>
        <taxon>Bacteria</taxon>
        <taxon>Pseudomonadati</taxon>
        <taxon>Myxococcota</taxon>
        <taxon>Polyangia</taxon>
        <taxon>Nannocystales</taxon>
        <taxon>Nannocystaceae</taxon>
        <taxon>Nannocystis</taxon>
    </lineage>
</organism>
<reference evidence="4" key="1">
    <citation type="submission" date="2016-10" db="EMBL/GenBank/DDBJ databases">
        <authorList>
            <person name="Varghese N."/>
            <person name="Submissions S."/>
        </authorList>
    </citation>
    <scope>NUCLEOTIDE SEQUENCE [LARGE SCALE GENOMIC DNA]</scope>
    <source>
        <strain evidence="4">ATCC 25963</strain>
    </source>
</reference>
<dbReference type="AlphaFoldDB" id="A0A1I2HYE1"/>
<dbReference type="EMBL" id="FOMX01000048">
    <property type="protein sequence ID" value="SFF33371.1"/>
    <property type="molecule type" value="Genomic_DNA"/>
</dbReference>
<sequence length="214" mass="22749">MAQRIDPSRVRMLIDLGRTRADAHDAMRPQAEVFLRRAWDDALPAARVSFETWQHGASGDTVWVALTAPVGGGPPPAFVLLREQAGDVEDPALRGQIVDLAAPAWEPLRQALERWDTATILRWIGADGWRVPVVGTARMSDGAAPETAQTQVGKPGSTGSAKIADAPKGGPAPTVTWQQAALGGVVGSVVVGSVFYFLGKRSGEQAPRALENRT</sequence>
<dbReference type="Proteomes" id="UP000199400">
    <property type="component" value="Unassembled WGS sequence"/>
</dbReference>
<evidence type="ECO:0000313" key="4">
    <source>
        <dbReference type="Proteomes" id="UP000199400"/>
    </source>
</evidence>